<sequence length="671" mass="75893">FSTMPPGLKSHRGYFFENEIGKVICSVCKITVEPKLSISEHLKTKAHEDKTICLLKEKLPVNLHENLEFISFYGSNLCCNLCRCKIDLCSTNPYETIVNIIVHNSSTDHPKRKIDMSGQIDADLVFNSLARLNPLINENKHMISYTVFRQFKCSVCDKNIGHHENEKELIKNFVTHFSSSAHSKCVIYREIVDSFNALYPGEKAHKFTVSKGGIFCITCNCAFGETNLDYLILHSKQSAQNICLNPTKIPLNTPSAPVFNPVFPSTSQESSVNKDKFVNMSTLTSLETTKREFNLSSLLNTLPNQFKNVSYIVENDKGQLTCQICKCTIPASTYNLKTHLLGNKHKNNEDKSGVANDQKKLNIDNGKLNQNIKDLFNLLPPSMQLNIGFVKMVPNDMKQILCSVCNCKISVSCLNFQEHFGGSQHVSSVKKFLERKAIQVVETVSSGDEDIIFNKIIKSDKILKSFAKFLEKKDDLYYFCKLCKITITRSNDEQILKRNLTSHATGQKHKKSLLKYLDEIYQKLMLSNAIILTNSAYLKRNDDTFFCSLCESSIPSSAEEENLEKSLMSHLTGNKHIAKKTKLLDPDSTPASFNVDMSQKVGPKDVIMECFKTLPLSYQGDAQYIARSSIEGYFSCKLCEGIINPRYLREHLDDENHILKKISSTTDLITF</sequence>
<evidence type="ECO:0000313" key="2">
    <source>
        <dbReference type="EMBL" id="JAS71290.1"/>
    </source>
</evidence>
<protein>
    <recommendedName>
        <fullName evidence="1">U1-type domain-containing protein</fullName>
    </recommendedName>
</protein>
<dbReference type="AlphaFoldDB" id="A0A1B6H9F1"/>
<proteinExistence type="predicted"/>
<accession>A0A1B6H9F1</accession>
<dbReference type="InterPro" id="IPR003604">
    <property type="entry name" value="Matrin/U1-like-C_Znf_C2H2"/>
</dbReference>
<evidence type="ECO:0000313" key="3">
    <source>
        <dbReference type="EMBL" id="JAS97332.1"/>
    </source>
</evidence>
<organism evidence="2">
    <name type="scientific">Homalodisca liturata</name>
    <dbReference type="NCBI Taxonomy" id="320908"/>
    <lineage>
        <taxon>Eukaryota</taxon>
        <taxon>Metazoa</taxon>
        <taxon>Ecdysozoa</taxon>
        <taxon>Arthropoda</taxon>
        <taxon>Hexapoda</taxon>
        <taxon>Insecta</taxon>
        <taxon>Pterygota</taxon>
        <taxon>Neoptera</taxon>
        <taxon>Paraneoptera</taxon>
        <taxon>Hemiptera</taxon>
        <taxon>Auchenorrhyncha</taxon>
        <taxon>Membracoidea</taxon>
        <taxon>Cicadellidae</taxon>
        <taxon>Cicadellinae</taxon>
        <taxon>Proconiini</taxon>
        <taxon>Homalodisca</taxon>
    </lineage>
</organism>
<dbReference type="GO" id="GO:0003676">
    <property type="term" value="F:nucleic acid binding"/>
    <property type="evidence" value="ECO:0007669"/>
    <property type="project" value="InterPro"/>
</dbReference>
<gene>
    <name evidence="2" type="ORF">g.47292</name>
    <name evidence="3" type="ORF">g.47293</name>
</gene>
<name>A0A1B6H9F1_9HEMI</name>
<evidence type="ECO:0000259" key="1">
    <source>
        <dbReference type="SMART" id="SM00451"/>
    </source>
</evidence>
<dbReference type="EMBL" id="GECU01036416">
    <property type="protein sequence ID" value="JAS71290.1"/>
    <property type="molecule type" value="Transcribed_RNA"/>
</dbReference>
<feature type="non-terminal residue" evidence="2">
    <location>
        <position position="1"/>
    </location>
</feature>
<feature type="domain" description="U1-type" evidence="1">
    <location>
        <begin position="542"/>
        <end position="583"/>
    </location>
</feature>
<feature type="domain" description="U1-type" evidence="1">
    <location>
        <begin position="317"/>
        <end position="352"/>
    </location>
</feature>
<dbReference type="EMBL" id="GECU01010374">
    <property type="protein sequence ID" value="JAS97332.1"/>
    <property type="molecule type" value="Transcribed_RNA"/>
</dbReference>
<dbReference type="GO" id="GO:0008270">
    <property type="term" value="F:zinc ion binding"/>
    <property type="evidence" value="ECO:0007669"/>
    <property type="project" value="InterPro"/>
</dbReference>
<feature type="domain" description="U1-type" evidence="1">
    <location>
        <begin position="20"/>
        <end position="54"/>
    </location>
</feature>
<dbReference type="SMART" id="SM00451">
    <property type="entry name" value="ZnF_U1"/>
    <property type="match status" value="5"/>
</dbReference>
<reference evidence="2" key="1">
    <citation type="submission" date="2015-11" db="EMBL/GenBank/DDBJ databases">
        <title>De novo transcriptome assembly of four potential Pierce s Disease insect vectors from Arizona vineyards.</title>
        <authorList>
            <person name="Tassone E.E."/>
        </authorList>
    </citation>
    <scope>NUCLEOTIDE SEQUENCE</scope>
</reference>
<feature type="domain" description="U1-type" evidence="1">
    <location>
        <begin position="397"/>
        <end position="432"/>
    </location>
</feature>
<feature type="domain" description="U1-type" evidence="1">
    <location>
        <begin position="475"/>
        <end position="516"/>
    </location>
</feature>